<organism evidence="2 3">
    <name type="scientific">Amylocarpus encephaloides</name>
    <dbReference type="NCBI Taxonomy" id="45428"/>
    <lineage>
        <taxon>Eukaryota</taxon>
        <taxon>Fungi</taxon>
        <taxon>Dikarya</taxon>
        <taxon>Ascomycota</taxon>
        <taxon>Pezizomycotina</taxon>
        <taxon>Leotiomycetes</taxon>
        <taxon>Helotiales</taxon>
        <taxon>Helotiales incertae sedis</taxon>
        <taxon>Amylocarpus</taxon>
    </lineage>
</organism>
<protein>
    <submittedName>
        <fullName evidence="2">Kinase-like domain-containing protein</fullName>
    </submittedName>
</protein>
<keyword evidence="3" id="KW-1185">Reference proteome</keyword>
<dbReference type="EMBL" id="MU252063">
    <property type="protein sequence ID" value="KAG9228129.1"/>
    <property type="molecule type" value="Genomic_DNA"/>
</dbReference>
<dbReference type="GO" id="GO:0005524">
    <property type="term" value="F:ATP binding"/>
    <property type="evidence" value="ECO:0007669"/>
    <property type="project" value="InterPro"/>
</dbReference>
<dbReference type="PROSITE" id="PS50011">
    <property type="entry name" value="PROTEIN_KINASE_DOM"/>
    <property type="match status" value="1"/>
</dbReference>
<evidence type="ECO:0000313" key="3">
    <source>
        <dbReference type="Proteomes" id="UP000824998"/>
    </source>
</evidence>
<dbReference type="Pfam" id="PF07714">
    <property type="entry name" value="PK_Tyr_Ser-Thr"/>
    <property type="match status" value="1"/>
</dbReference>
<keyword evidence="2" id="KW-0808">Transferase</keyword>
<evidence type="ECO:0000259" key="1">
    <source>
        <dbReference type="PROSITE" id="PS50011"/>
    </source>
</evidence>
<feature type="domain" description="Protein kinase" evidence="1">
    <location>
        <begin position="1"/>
        <end position="240"/>
    </location>
</feature>
<dbReference type="SUPFAM" id="SSF56112">
    <property type="entry name" value="Protein kinase-like (PK-like)"/>
    <property type="match status" value="1"/>
</dbReference>
<dbReference type="OrthoDB" id="3253298at2759"/>
<dbReference type="InterPro" id="IPR008271">
    <property type="entry name" value="Ser/Thr_kinase_AS"/>
</dbReference>
<dbReference type="PROSITE" id="PS00108">
    <property type="entry name" value="PROTEIN_KINASE_ST"/>
    <property type="match status" value="1"/>
</dbReference>
<proteinExistence type="predicted"/>
<sequence length="240" mass="27581">LYSVLLEIQIFSHLRYYRTHPNIVEILGYDWQKDSSDALYPVVVVEYTPLGTLLDYLEEHGRELKSELKGKLCFDIAKGLHFVQNSGIAHGDVKLQNILVFPGEDTHPVAKISDFGHSRTCLDMKEPQRYSGTRLYVPLEAWDGQLLTLEQLFQCDIFAFGLAIWEILQDGKVYNSEDHSKVFNGSQQSWCITIGGLCKDFLLRAFEAEPTSCPFPNFYNDIFENTFLQEPQLRYTIAEL</sequence>
<gene>
    <name evidence="2" type="ORF">BJ875DRAFT_390059</name>
</gene>
<dbReference type="SMART" id="SM00220">
    <property type="entry name" value="S_TKc"/>
    <property type="match status" value="1"/>
</dbReference>
<feature type="non-terminal residue" evidence="2">
    <location>
        <position position="1"/>
    </location>
</feature>
<dbReference type="AlphaFoldDB" id="A0A9P7Y681"/>
<dbReference type="InterPro" id="IPR001245">
    <property type="entry name" value="Ser-Thr/Tyr_kinase_cat_dom"/>
</dbReference>
<name>A0A9P7Y681_9HELO</name>
<dbReference type="Gene3D" id="1.10.510.10">
    <property type="entry name" value="Transferase(Phosphotransferase) domain 1"/>
    <property type="match status" value="1"/>
</dbReference>
<dbReference type="PANTHER" id="PTHR45756">
    <property type="entry name" value="PALMITOYLTRANSFERASE"/>
    <property type="match status" value="1"/>
</dbReference>
<evidence type="ECO:0000313" key="2">
    <source>
        <dbReference type="EMBL" id="KAG9228129.1"/>
    </source>
</evidence>
<reference evidence="2" key="1">
    <citation type="journal article" date="2021" name="IMA Fungus">
        <title>Genomic characterization of three marine fungi, including Emericellopsis atlantica sp. nov. with signatures of a generalist lifestyle and marine biomass degradation.</title>
        <authorList>
            <person name="Hagestad O.C."/>
            <person name="Hou L."/>
            <person name="Andersen J.H."/>
            <person name="Hansen E.H."/>
            <person name="Altermark B."/>
            <person name="Li C."/>
            <person name="Kuhnert E."/>
            <person name="Cox R.J."/>
            <person name="Crous P.W."/>
            <person name="Spatafora J.W."/>
            <person name="Lail K."/>
            <person name="Amirebrahimi M."/>
            <person name="Lipzen A."/>
            <person name="Pangilinan J."/>
            <person name="Andreopoulos W."/>
            <person name="Hayes R.D."/>
            <person name="Ng V."/>
            <person name="Grigoriev I.V."/>
            <person name="Jackson S.A."/>
            <person name="Sutton T.D.S."/>
            <person name="Dobson A.D.W."/>
            <person name="Rama T."/>
        </authorList>
    </citation>
    <scope>NUCLEOTIDE SEQUENCE</scope>
    <source>
        <strain evidence="2">TRa018bII</strain>
    </source>
</reference>
<comment type="caution">
    <text evidence="2">The sequence shown here is derived from an EMBL/GenBank/DDBJ whole genome shotgun (WGS) entry which is preliminary data.</text>
</comment>
<dbReference type="InterPro" id="IPR000719">
    <property type="entry name" value="Prot_kinase_dom"/>
</dbReference>
<accession>A0A9P7Y681</accession>
<dbReference type="CDD" id="cd00180">
    <property type="entry name" value="PKc"/>
    <property type="match status" value="1"/>
</dbReference>
<dbReference type="GO" id="GO:0004672">
    <property type="term" value="F:protein kinase activity"/>
    <property type="evidence" value="ECO:0007669"/>
    <property type="project" value="InterPro"/>
</dbReference>
<dbReference type="InterPro" id="IPR053215">
    <property type="entry name" value="TKL_Ser/Thr_kinase"/>
</dbReference>
<keyword evidence="2" id="KW-0418">Kinase</keyword>
<dbReference type="InterPro" id="IPR011009">
    <property type="entry name" value="Kinase-like_dom_sf"/>
</dbReference>
<dbReference type="Proteomes" id="UP000824998">
    <property type="component" value="Unassembled WGS sequence"/>
</dbReference>
<dbReference type="PANTHER" id="PTHR45756:SF1">
    <property type="entry name" value="PROTEIN KINASE DOMAIN CONTAINING PROTEIN"/>
    <property type="match status" value="1"/>
</dbReference>